<evidence type="ECO:0000259" key="2">
    <source>
        <dbReference type="Pfam" id="PF01336"/>
    </source>
</evidence>
<dbReference type="GO" id="GO:0003677">
    <property type="term" value="F:DNA binding"/>
    <property type="evidence" value="ECO:0007669"/>
    <property type="project" value="UniProtKB-KW"/>
</dbReference>
<organism evidence="4 5">
    <name type="scientific">Leptotrombidium deliense</name>
    <dbReference type="NCBI Taxonomy" id="299467"/>
    <lineage>
        <taxon>Eukaryota</taxon>
        <taxon>Metazoa</taxon>
        <taxon>Ecdysozoa</taxon>
        <taxon>Arthropoda</taxon>
        <taxon>Chelicerata</taxon>
        <taxon>Arachnida</taxon>
        <taxon>Acari</taxon>
        <taxon>Acariformes</taxon>
        <taxon>Trombidiformes</taxon>
        <taxon>Prostigmata</taxon>
        <taxon>Anystina</taxon>
        <taxon>Parasitengona</taxon>
        <taxon>Trombiculoidea</taxon>
        <taxon>Trombiculidae</taxon>
        <taxon>Leptotrombidium</taxon>
    </lineage>
</organism>
<dbReference type="Proteomes" id="UP000288716">
    <property type="component" value="Unassembled WGS sequence"/>
</dbReference>
<evidence type="ECO:0000313" key="4">
    <source>
        <dbReference type="EMBL" id="RWS27878.1"/>
    </source>
</evidence>
<reference evidence="4 5" key="1">
    <citation type="journal article" date="2018" name="Gigascience">
        <title>Genomes of trombidid mites reveal novel predicted allergens and laterally-transferred genes associated with secondary metabolism.</title>
        <authorList>
            <person name="Dong X."/>
            <person name="Chaisiri K."/>
            <person name="Xia D."/>
            <person name="Armstrong S.D."/>
            <person name="Fang Y."/>
            <person name="Donnelly M.J."/>
            <person name="Kadowaki T."/>
            <person name="McGarry J.W."/>
            <person name="Darby A.C."/>
            <person name="Makepeace B.L."/>
        </authorList>
    </citation>
    <scope>NUCLEOTIDE SEQUENCE [LARGE SCALE GENOMIC DNA]</scope>
    <source>
        <strain evidence="4">UoL-UT</strain>
    </source>
</reference>
<dbReference type="InterPro" id="IPR031657">
    <property type="entry name" value="REPA_OB_2"/>
</dbReference>
<dbReference type="EMBL" id="NCKV01001716">
    <property type="protein sequence ID" value="RWS27878.1"/>
    <property type="molecule type" value="Genomic_DNA"/>
</dbReference>
<feature type="domain" description="OB" evidence="2">
    <location>
        <begin position="17"/>
        <end position="92"/>
    </location>
</feature>
<dbReference type="InterPro" id="IPR012340">
    <property type="entry name" value="NA-bd_OB-fold"/>
</dbReference>
<accession>A0A443SK16</accession>
<evidence type="ECO:0000259" key="3">
    <source>
        <dbReference type="Pfam" id="PF16900"/>
    </source>
</evidence>
<dbReference type="SUPFAM" id="SSF50249">
    <property type="entry name" value="Nucleic acid-binding proteins"/>
    <property type="match status" value="3"/>
</dbReference>
<protein>
    <submittedName>
        <fullName evidence="4">Uncharacterized protein</fullName>
    </submittedName>
</protein>
<dbReference type="Pfam" id="PF16900">
    <property type="entry name" value="REPA_OB_2"/>
    <property type="match status" value="1"/>
</dbReference>
<evidence type="ECO:0000256" key="1">
    <source>
        <dbReference type="ARBA" id="ARBA00023125"/>
    </source>
</evidence>
<dbReference type="Pfam" id="PF01336">
    <property type="entry name" value="tRNA_anti-codon"/>
    <property type="match status" value="1"/>
</dbReference>
<comment type="caution">
    <text evidence="4">The sequence shown here is derived from an EMBL/GenBank/DDBJ whole genome shotgun (WGS) entry which is preliminary data.</text>
</comment>
<dbReference type="VEuPathDB" id="VectorBase:LDEU004162"/>
<sequence length="361" mass="40448">MTSKISDLNKEKQIFQIQGTIVSKTNIRNYTSSTGRKGRLTSFVMKDDTGSIRITVFDNLIETLTASIEIGQIISFSNGYIKDGYYGGFDISANMSTVIRLLPSECAEKWTQIDSIKSTDTYVNLMCLIKLTQPISSITTRDGRITQKRHITLCDESGKAIDWIRWGEEADEEFQIGSAIKLKYARVQCYNGLQITSGKCERIEKHQKVKTIQQALKKFKGTEVENLSDAKSLFSDINIANVKRNGNKLIFSCSCFIQSIISVNKFPFCITCNRKSCGEKSVTCGSSTFENFVANLSLQDDSGTIRASMFKNTAMTIFSSNFANVDSDLEKLTGLQQNMKLLATIEDFRGNEYLKFKIISA</sequence>
<keyword evidence="5" id="KW-1185">Reference proteome</keyword>
<gene>
    <name evidence="4" type="ORF">B4U80_13698</name>
</gene>
<dbReference type="AlphaFoldDB" id="A0A443SK16"/>
<dbReference type="STRING" id="299467.A0A443SK16"/>
<name>A0A443SK16_9ACAR</name>
<feature type="domain" description="Replication protein A OB" evidence="3">
    <location>
        <begin position="118"/>
        <end position="197"/>
    </location>
</feature>
<keyword evidence="1" id="KW-0238">DNA-binding</keyword>
<dbReference type="OrthoDB" id="1751331at2759"/>
<dbReference type="InterPro" id="IPR004365">
    <property type="entry name" value="NA-bd_OB_tRNA"/>
</dbReference>
<proteinExistence type="predicted"/>
<evidence type="ECO:0000313" key="5">
    <source>
        <dbReference type="Proteomes" id="UP000288716"/>
    </source>
</evidence>
<dbReference type="Gene3D" id="2.40.50.140">
    <property type="entry name" value="Nucleic acid-binding proteins"/>
    <property type="match status" value="2"/>
</dbReference>